<proteinExistence type="predicted"/>
<keyword evidence="2" id="KW-1185">Reference proteome</keyword>
<protein>
    <submittedName>
        <fullName evidence="1">Type I restriction enzyme specificity protein</fullName>
    </submittedName>
</protein>
<evidence type="ECO:0000313" key="1">
    <source>
        <dbReference type="EMBL" id="VEU63015.1"/>
    </source>
</evidence>
<reference evidence="1 2" key="1">
    <citation type="submission" date="2019-01" db="EMBL/GenBank/DDBJ databases">
        <authorList>
            <consortium name="Pathogen Informatics"/>
        </authorList>
    </citation>
    <scope>NUCLEOTIDE SEQUENCE [LARGE SCALE GENOMIC DNA]</scope>
    <source>
        <strain evidence="1 2">NCTC10118</strain>
    </source>
</reference>
<dbReference type="Proteomes" id="UP000289952">
    <property type="component" value="Chromosome"/>
</dbReference>
<organism evidence="1 2">
    <name type="scientific">Mycoplasmopsis bovirhinis</name>
    <dbReference type="NCBI Taxonomy" id="29553"/>
    <lineage>
        <taxon>Bacteria</taxon>
        <taxon>Bacillati</taxon>
        <taxon>Mycoplasmatota</taxon>
        <taxon>Mycoplasmoidales</taxon>
        <taxon>Metamycoplasmataceae</taxon>
        <taxon>Mycoplasmopsis</taxon>
    </lineage>
</organism>
<evidence type="ECO:0000313" key="2">
    <source>
        <dbReference type="Proteomes" id="UP000289952"/>
    </source>
</evidence>
<dbReference type="AlphaFoldDB" id="A0A449ADC2"/>
<dbReference type="EMBL" id="LR214972">
    <property type="protein sequence ID" value="VEU63015.1"/>
    <property type="molecule type" value="Genomic_DNA"/>
</dbReference>
<accession>A0A449ADC2</accession>
<gene>
    <name evidence="1" type="primary">hsdS_3</name>
    <name evidence="1" type="ORF">NCTC10118_00250</name>
</gene>
<name>A0A449ADC2_9BACT</name>
<sequence>MNKIEKLINELCPNDLTYKKLNEVAVVTAGNSAPQKKQYYTNGKYLFCSTAGVGQVKKSVDFSV</sequence>
<dbReference type="RefSeq" id="WP_129621205.1">
    <property type="nucleotide sequence ID" value="NZ_LR214972.1"/>
</dbReference>